<dbReference type="EMBL" id="JASNGB010000001">
    <property type="protein sequence ID" value="MDL2342543.1"/>
    <property type="molecule type" value="Genomic_DNA"/>
</dbReference>
<keyword evidence="2" id="KW-1185">Reference proteome</keyword>
<name>A0ABT7JDF2_9DEIO</name>
<comment type="caution">
    <text evidence="1">The sequence shown here is derived from an EMBL/GenBank/DDBJ whole genome shotgun (WGS) entry which is preliminary data.</text>
</comment>
<evidence type="ECO:0000313" key="2">
    <source>
        <dbReference type="Proteomes" id="UP001302059"/>
    </source>
</evidence>
<sequence>MTESKPQKVIGHAHLRLATLIHRSDREGGIDEVTPPSPPLAPLIQRAYLHGYALAVHGSLHRDLDLIAVAWTEEACSPEELVEMLCQHEGLIHAGGWAQKPHGRVGVTLLTRDWNKPIDLSIIPPK</sequence>
<accession>A0ABT7JDF2</accession>
<dbReference type="Proteomes" id="UP001302059">
    <property type="component" value="Unassembled WGS sequence"/>
</dbReference>
<gene>
    <name evidence="1" type="ORF">QOL99_00070</name>
</gene>
<dbReference type="RefSeq" id="WP_285520583.1">
    <property type="nucleotide sequence ID" value="NZ_JASNGB010000001.1"/>
</dbReference>
<protein>
    <submittedName>
        <fullName evidence="1">Uncharacterized protein</fullName>
    </submittedName>
</protein>
<evidence type="ECO:0000313" key="1">
    <source>
        <dbReference type="EMBL" id="MDL2342543.1"/>
    </source>
</evidence>
<proteinExistence type="predicted"/>
<reference evidence="1 2" key="1">
    <citation type="submission" date="2023-05" db="EMBL/GenBank/DDBJ databases">
        <authorList>
            <person name="Gao F."/>
        </authorList>
    </citation>
    <scope>NUCLEOTIDE SEQUENCE [LARGE SCALE GENOMIC DNA]</scope>
    <source>
        <strain evidence="1 2">MIMF12</strain>
    </source>
</reference>
<organism evidence="1 2">
    <name type="scientific">Deinococcus rhizophilus</name>
    <dbReference type="NCBI Taxonomy" id="3049544"/>
    <lineage>
        <taxon>Bacteria</taxon>
        <taxon>Thermotogati</taxon>
        <taxon>Deinococcota</taxon>
        <taxon>Deinococci</taxon>
        <taxon>Deinococcales</taxon>
        <taxon>Deinococcaceae</taxon>
        <taxon>Deinococcus</taxon>
    </lineage>
</organism>